<keyword evidence="4" id="KW-1185">Reference proteome</keyword>
<accession>A0ABV3T2P7</accession>
<dbReference type="EMBL" id="JBFPJR010000021">
    <property type="protein sequence ID" value="MEX0428478.1"/>
    <property type="molecule type" value="Genomic_DNA"/>
</dbReference>
<dbReference type="Gene3D" id="3.40.50.1820">
    <property type="entry name" value="alpha/beta hydrolase"/>
    <property type="match status" value="1"/>
</dbReference>
<dbReference type="InterPro" id="IPR022742">
    <property type="entry name" value="Hydrolase_4"/>
</dbReference>
<dbReference type="SUPFAM" id="SSF53474">
    <property type="entry name" value="alpha/beta-Hydrolases"/>
    <property type="match status" value="1"/>
</dbReference>
<evidence type="ECO:0000259" key="2">
    <source>
        <dbReference type="Pfam" id="PF12146"/>
    </source>
</evidence>
<organism evidence="3 4">
    <name type="scientific">Nocardioides eburneus</name>
    <dbReference type="NCBI Taxonomy" id="3231482"/>
    <lineage>
        <taxon>Bacteria</taxon>
        <taxon>Bacillati</taxon>
        <taxon>Actinomycetota</taxon>
        <taxon>Actinomycetes</taxon>
        <taxon>Propionibacteriales</taxon>
        <taxon>Nocardioidaceae</taxon>
        <taxon>Nocardioides</taxon>
    </lineage>
</organism>
<dbReference type="InterPro" id="IPR029058">
    <property type="entry name" value="AB_hydrolase_fold"/>
</dbReference>
<gene>
    <name evidence="3" type="ORF">AB3X52_12675</name>
</gene>
<name>A0ABV3T2P7_9ACTN</name>
<dbReference type="Pfam" id="PF12146">
    <property type="entry name" value="Hydrolase_4"/>
    <property type="match status" value="1"/>
</dbReference>
<reference evidence="3 4" key="1">
    <citation type="submission" date="2024-07" db="EMBL/GenBank/DDBJ databases">
        <authorList>
            <person name="Lee S."/>
            <person name="Kang M."/>
        </authorList>
    </citation>
    <scope>NUCLEOTIDE SEQUENCE [LARGE SCALE GENOMIC DNA]</scope>
    <source>
        <strain evidence="3 4">DS6</strain>
    </source>
</reference>
<proteinExistence type="predicted"/>
<dbReference type="Proteomes" id="UP001556631">
    <property type="component" value="Unassembled WGS sequence"/>
</dbReference>
<dbReference type="InterPro" id="IPR017208">
    <property type="entry name" value="UCP037442_abhydr"/>
</dbReference>
<dbReference type="RefSeq" id="WP_367994450.1">
    <property type="nucleotide sequence ID" value="NZ_JBFPJR010000021.1"/>
</dbReference>
<keyword evidence="3" id="KW-0378">Hydrolase</keyword>
<feature type="domain" description="Serine aminopeptidase S33" evidence="2">
    <location>
        <begin position="6"/>
        <end position="113"/>
    </location>
</feature>
<keyword evidence="1" id="KW-0472">Membrane</keyword>
<evidence type="ECO:0000313" key="4">
    <source>
        <dbReference type="Proteomes" id="UP001556631"/>
    </source>
</evidence>
<dbReference type="GO" id="GO:0016787">
    <property type="term" value="F:hydrolase activity"/>
    <property type="evidence" value="ECO:0007669"/>
    <property type="project" value="UniProtKB-KW"/>
</dbReference>
<dbReference type="PIRSF" id="PIRSF037442">
    <property type="entry name" value="UCP037442_abhydr"/>
    <property type="match status" value="1"/>
</dbReference>
<keyword evidence="1" id="KW-0812">Transmembrane</keyword>
<feature type="transmembrane region" description="Helical" evidence="1">
    <location>
        <begin position="80"/>
        <end position="98"/>
    </location>
</feature>
<sequence length="253" mass="26963">MTDAPVVLIAPAMGIGSRYYRPLVEAFSTIGWDAVALTRRGFEDTAGAASRRHDWSYQDEIGDIASAVTAARRNYSGRPVLLLGHSLGGQLAAGYALSGGQVDGLITIGGAVPYFRHFPYGGVPLVIMGAVVVPVLTTAFGYLPKPAFGGPGARTLMREWASMVLTGRPPFPTEPPITTPSLVVSLEDDNLAPYGAIEAFVADLFDPGAVTRWHYTDDEVPEGASNDHITWVRTPEHVVSRAQLWWGAEAAAA</sequence>
<evidence type="ECO:0000313" key="3">
    <source>
        <dbReference type="EMBL" id="MEX0428478.1"/>
    </source>
</evidence>
<evidence type="ECO:0000256" key="1">
    <source>
        <dbReference type="SAM" id="Phobius"/>
    </source>
</evidence>
<keyword evidence="1" id="KW-1133">Transmembrane helix</keyword>
<comment type="caution">
    <text evidence="3">The sequence shown here is derived from an EMBL/GenBank/DDBJ whole genome shotgun (WGS) entry which is preliminary data.</text>
</comment>
<feature type="transmembrane region" description="Helical" evidence="1">
    <location>
        <begin position="118"/>
        <end position="143"/>
    </location>
</feature>
<protein>
    <submittedName>
        <fullName evidence="3">Alpha/beta fold hydrolase</fullName>
    </submittedName>
</protein>